<dbReference type="Pfam" id="PF17874">
    <property type="entry name" value="TPR_MalT"/>
    <property type="match status" value="1"/>
</dbReference>
<dbReference type="SUPFAM" id="SSF52540">
    <property type="entry name" value="P-loop containing nucleoside triphosphate hydrolases"/>
    <property type="match status" value="1"/>
</dbReference>
<name>A0A3P5WSM0_9RHOB</name>
<dbReference type="GO" id="GO:0003677">
    <property type="term" value="F:DNA binding"/>
    <property type="evidence" value="ECO:0007669"/>
    <property type="project" value="UniProtKB-KW"/>
</dbReference>
<evidence type="ECO:0000256" key="1">
    <source>
        <dbReference type="ARBA" id="ARBA00023015"/>
    </source>
</evidence>
<dbReference type="EMBL" id="UXAW01000053">
    <property type="protein sequence ID" value="VDC26383.1"/>
    <property type="molecule type" value="Genomic_DNA"/>
</dbReference>
<protein>
    <submittedName>
        <fullName evidence="5">Serine/threonine-protein kinase PknK</fullName>
        <ecNumber evidence="5">2.7.11.1</ecNumber>
    </submittedName>
</protein>
<dbReference type="PANTHER" id="PTHR44688:SF16">
    <property type="entry name" value="DNA-BINDING TRANSCRIPTIONAL ACTIVATOR DEVR_DOSR"/>
    <property type="match status" value="1"/>
</dbReference>
<keyword evidence="1" id="KW-0805">Transcription regulation</keyword>
<keyword evidence="5" id="KW-0808">Transferase</keyword>
<evidence type="ECO:0000259" key="4">
    <source>
        <dbReference type="PROSITE" id="PS50043"/>
    </source>
</evidence>
<dbReference type="InterPro" id="IPR011990">
    <property type="entry name" value="TPR-like_helical_dom_sf"/>
</dbReference>
<dbReference type="SMART" id="SM00421">
    <property type="entry name" value="HTH_LUXR"/>
    <property type="match status" value="1"/>
</dbReference>
<dbReference type="GO" id="GO:0004674">
    <property type="term" value="F:protein serine/threonine kinase activity"/>
    <property type="evidence" value="ECO:0007669"/>
    <property type="project" value="UniProtKB-EC"/>
</dbReference>
<proteinExistence type="predicted"/>
<dbReference type="PROSITE" id="PS50043">
    <property type="entry name" value="HTH_LUXR_2"/>
    <property type="match status" value="1"/>
</dbReference>
<feature type="domain" description="HTH luxR-type" evidence="4">
    <location>
        <begin position="825"/>
        <end position="890"/>
    </location>
</feature>
<keyword evidence="3" id="KW-0804">Transcription</keyword>
<evidence type="ECO:0000256" key="3">
    <source>
        <dbReference type="ARBA" id="ARBA00023163"/>
    </source>
</evidence>
<evidence type="ECO:0000313" key="5">
    <source>
        <dbReference type="EMBL" id="VDC26383.1"/>
    </source>
</evidence>
<dbReference type="OrthoDB" id="8337506at2"/>
<dbReference type="InterPro" id="IPR041617">
    <property type="entry name" value="TPR_MalT"/>
</dbReference>
<dbReference type="PROSITE" id="PS00622">
    <property type="entry name" value="HTH_LUXR_1"/>
    <property type="match status" value="1"/>
</dbReference>
<dbReference type="SUPFAM" id="SSF46894">
    <property type="entry name" value="C-terminal effector domain of the bipartite response regulators"/>
    <property type="match status" value="1"/>
</dbReference>
<dbReference type="InterPro" id="IPR016032">
    <property type="entry name" value="Sig_transdc_resp-reg_C-effctor"/>
</dbReference>
<dbReference type="InterPro" id="IPR059106">
    <property type="entry name" value="WHD_MalT"/>
</dbReference>
<dbReference type="RefSeq" id="WP_124086046.1">
    <property type="nucleotide sequence ID" value="NZ_UXAW01000053.1"/>
</dbReference>
<keyword evidence="5" id="KW-0418">Kinase</keyword>
<dbReference type="EC" id="2.7.11.1" evidence="5"/>
<evidence type="ECO:0000256" key="2">
    <source>
        <dbReference type="ARBA" id="ARBA00023125"/>
    </source>
</evidence>
<dbReference type="PRINTS" id="PR00038">
    <property type="entry name" value="HTHLUXR"/>
</dbReference>
<dbReference type="InterPro" id="IPR027417">
    <property type="entry name" value="P-loop_NTPase"/>
</dbReference>
<keyword evidence="2" id="KW-0238">DNA-binding</keyword>
<dbReference type="CDD" id="cd06170">
    <property type="entry name" value="LuxR_C_like"/>
    <property type="match status" value="1"/>
</dbReference>
<keyword evidence="6" id="KW-1185">Reference proteome</keyword>
<reference evidence="5 6" key="1">
    <citation type="submission" date="2018-11" db="EMBL/GenBank/DDBJ databases">
        <authorList>
            <person name="Criscuolo A."/>
        </authorList>
    </citation>
    <scope>NUCLEOTIDE SEQUENCE [LARGE SCALE GENOMIC DNA]</scope>
    <source>
        <strain evidence="5">ACIP111625</strain>
    </source>
</reference>
<dbReference type="InterPro" id="IPR049945">
    <property type="entry name" value="AAA_22"/>
</dbReference>
<evidence type="ECO:0000313" key="6">
    <source>
        <dbReference type="Proteomes" id="UP000277498"/>
    </source>
</evidence>
<dbReference type="Gene3D" id="1.25.40.10">
    <property type="entry name" value="Tetratricopeptide repeat domain"/>
    <property type="match status" value="1"/>
</dbReference>
<dbReference type="GO" id="GO:0016887">
    <property type="term" value="F:ATP hydrolysis activity"/>
    <property type="evidence" value="ECO:0007669"/>
    <property type="project" value="InterPro"/>
</dbReference>
<dbReference type="Pfam" id="PF00196">
    <property type="entry name" value="GerE"/>
    <property type="match status" value="1"/>
</dbReference>
<dbReference type="InterPro" id="IPR000792">
    <property type="entry name" value="Tscrpt_reg_LuxR_C"/>
</dbReference>
<dbReference type="Pfam" id="PF25873">
    <property type="entry name" value="WHD_MalT"/>
    <property type="match status" value="1"/>
</dbReference>
<sequence>MATIIDTKVHPPPLRPSLIRRPAPLKLMDQSLAHRLTLVRAPAGFGKSTLVAQWGAGLDEAAFAWLSIDPMVDSGRSFILHLVRALQRALGPAAAGLEDLDAAETLGESGALAALIGAVAAHDGPVVLALDDLHRLTSPEALRFLGALIDHAPPGLHLILISRADPPLPLAGLRARGEVWRIPDAALRFSADETADFLHRAHGISLSAGALRSLHSRTEGWIAALHLAGLAMNEHGDWPDFIAAFSGAGGDIAAYLGQDVISRLPPGMMDFLCRTSVLEWFDAELAAEVSGHQDARAMIARIEQANLFLVPLTPERTSFRYHHLFADLLRSLPATRALAADLNRRAAESLAARGLEIDAVHYALAAGDTIRAAELVETCCMAAVQLGHITRLRAWLERLPPGLAASRPRLLLAQAWVFFHSSAPRRALGCVRAARDLLRRLQAEGATGGASHAALWAEMQVLGVGALSAADRSARAQRMAVALLPNLPHQAHFLRGTLNNVLGFCEYSLGHLGPARLACSRGRAAHEQAGSVFGMAYSELILGLVEKSAGNLQRARQHFASGAGMARGALGPGSYAEAMAAVFQAELAYEGDDLEGAARHLADHRGEMEAFGLVVHEMTVRLSAARLAAARGESAAAVAMLSEAEVSGARNHYRRLTASALNDHVRLLLREGNAALARSVLAARGVREDSGESPGAPPTAHEMEQLALSRVLIAEGAARDAHERLARIVGRLRFSGRLRRLVQVQAVNALAALRAGERMAALNAISEAMEMAFRQGALRSLLDEGEGLAQVIDWAQGRIPAWSRDVALAAFVQALRARLAGGAAPAEPLALLSPKEAEVARALREGASNREISERLAISPDTVKWHLKNIYSKLAVTSRTQAVLALSGLAAPDTHPKGW</sequence>
<gene>
    <name evidence="5" type="primary">pknK</name>
    <name evidence="5" type="ORF">XINFAN_01628</name>
</gene>
<dbReference type="Pfam" id="PF13401">
    <property type="entry name" value="AAA_22"/>
    <property type="match status" value="1"/>
</dbReference>
<dbReference type="PANTHER" id="PTHR44688">
    <property type="entry name" value="DNA-BINDING TRANSCRIPTIONAL ACTIVATOR DEVR_DOSR"/>
    <property type="match status" value="1"/>
</dbReference>
<dbReference type="Proteomes" id="UP000277498">
    <property type="component" value="Unassembled WGS sequence"/>
</dbReference>
<dbReference type="Gene3D" id="1.10.10.10">
    <property type="entry name" value="Winged helix-like DNA-binding domain superfamily/Winged helix DNA-binding domain"/>
    <property type="match status" value="1"/>
</dbReference>
<dbReference type="GO" id="GO:0006355">
    <property type="term" value="P:regulation of DNA-templated transcription"/>
    <property type="evidence" value="ECO:0007669"/>
    <property type="project" value="InterPro"/>
</dbReference>
<dbReference type="AlphaFoldDB" id="A0A3P5WSM0"/>
<dbReference type="InterPro" id="IPR036388">
    <property type="entry name" value="WH-like_DNA-bd_sf"/>
</dbReference>
<accession>A0A3P5WSM0</accession>
<organism evidence="5 6">
    <name type="scientific">Pseudogemmobacter humi</name>
    <dbReference type="NCBI Taxonomy" id="2483812"/>
    <lineage>
        <taxon>Bacteria</taxon>
        <taxon>Pseudomonadati</taxon>
        <taxon>Pseudomonadota</taxon>
        <taxon>Alphaproteobacteria</taxon>
        <taxon>Rhodobacterales</taxon>
        <taxon>Paracoccaceae</taxon>
        <taxon>Pseudogemmobacter</taxon>
    </lineage>
</organism>